<keyword evidence="1" id="KW-0812">Transmembrane</keyword>
<sequence>MRYAWLCHPVTVAGVIVLLVNDHLLKHAWPGFVTGKLSDVAGLLVGPPLLALLFLRRADLAATAVTGVLFALVKTTETGAEAASHVWTLVAGPSRVLADPTDLLALPALALAWWVRRRSLAAPSSPRLRVLLTAPLALLAVAASGAAPQATSEAVSVEVRGERITVRTDDWSEWTSEDKGDTWIWADEEPSDGPRRRPATAACVPYQATRCYRVAPGRLGVEQSDDGGDTWRLSWTPPRDDRDRLVRQYGDRLPRSHSLAVRGWRGGHVVVVANGAEGILLRDEAGTWRRLGRPGEPERATDLYPEGITAVFLAGCVLFGAAGAGLRRYHRGYLAMAAAACLSFLGFAFAGIPSVVDGMTPAPEGIQALLALLAVVMVPSGFLVGTVLLIAGRARPAPVAVGVLSAPLVYLAAYLPFEGWADGTFGSYWAAVAVAALLTSLVLAVDLALIRKDATKAPADL</sequence>
<gene>
    <name evidence="2" type="ORF">Nocox_00710</name>
</gene>
<dbReference type="EMBL" id="CP068985">
    <property type="protein sequence ID" value="QYC37779.1"/>
    <property type="molecule type" value="Genomic_DNA"/>
</dbReference>
<organism evidence="2 3">
    <name type="scientific">Nonomuraea coxensis DSM 45129</name>
    <dbReference type="NCBI Taxonomy" id="1122611"/>
    <lineage>
        <taxon>Bacteria</taxon>
        <taxon>Bacillati</taxon>
        <taxon>Actinomycetota</taxon>
        <taxon>Actinomycetes</taxon>
        <taxon>Streptosporangiales</taxon>
        <taxon>Streptosporangiaceae</taxon>
        <taxon>Nonomuraea</taxon>
    </lineage>
</organism>
<dbReference type="Proteomes" id="UP000824681">
    <property type="component" value="Chromosome"/>
</dbReference>
<keyword evidence="1" id="KW-0472">Membrane</keyword>
<name>A0ABX8TS52_9ACTN</name>
<protein>
    <submittedName>
        <fullName evidence="2">Uncharacterized protein</fullName>
    </submittedName>
</protein>
<keyword evidence="1" id="KW-1133">Transmembrane helix</keyword>
<feature type="transmembrane region" description="Helical" evidence="1">
    <location>
        <begin position="307"/>
        <end position="326"/>
    </location>
</feature>
<feature type="transmembrane region" description="Helical" evidence="1">
    <location>
        <begin position="368"/>
        <end position="390"/>
    </location>
</feature>
<proteinExistence type="predicted"/>
<feature type="transmembrane region" description="Helical" evidence="1">
    <location>
        <begin position="397"/>
        <end position="417"/>
    </location>
</feature>
<evidence type="ECO:0000313" key="3">
    <source>
        <dbReference type="Proteomes" id="UP000824681"/>
    </source>
</evidence>
<reference evidence="2 3" key="1">
    <citation type="journal article" date="2021" name="ACS Chem. Biol.">
        <title>Genomic-Led Discovery of a Novel Glycopeptide Antibiotic by Nonomuraea coxensis DSM 45129.</title>
        <authorList>
            <person name="Yushchuk O."/>
            <person name="Vior N.M."/>
            <person name="Andreo-Vidal A."/>
            <person name="Berini F."/>
            <person name="Ruckert C."/>
            <person name="Busche T."/>
            <person name="Binda E."/>
            <person name="Kalinowski J."/>
            <person name="Truman A.W."/>
            <person name="Marinelli F."/>
        </authorList>
    </citation>
    <scope>NUCLEOTIDE SEQUENCE [LARGE SCALE GENOMIC DNA]</scope>
    <source>
        <strain evidence="2 3">DSM 45129</strain>
    </source>
</reference>
<evidence type="ECO:0000256" key="1">
    <source>
        <dbReference type="SAM" id="Phobius"/>
    </source>
</evidence>
<accession>A0ABX8TS52</accession>
<feature type="transmembrane region" description="Helical" evidence="1">
    <location>
        <begin position="429"/>
        <end position="450"/>
    </location>
</feature>
<dbReference type="Gene3D" id="2.130.10.10">
    <property type="entry name" value="YVTN repeat-like/Quinoprotein amine dehydrogenase"/>
    <property type="match status" value="1"/>
</dbReference>
<dbReference type="SUPFAM" id="SSF110296">
    <property type="entry name" value="Oligoxyloglucan reducing end-specific cellobiohydrolase"/>
    <property type="match status" value="1"/>
</dbReference>
<dbReference type="InterPro" id="IPR015943">
    <property type="entry name" value="WD40/YVTN_repeat-like_dom_sf"/>
</dbReference>
<keyword evidence="3" id="KW-1185">Reference proteome</keyword>
<evidence type="ECO:0000313" key="2">
    <source>
        <dbReference type="EMBL" id="QYC37779.1"/>
    </source>
</evidence>
<feature type="transmembrane region" description="Helical" evidence="1">
    <location>
        <begin position="333"/>
        <end position="356"/>
    </location>
</feature>